<evidence type="ECO:0000256" key="1">
    <source>
        <dbReference type="SAM" id="MobiDB-lite"/>
    </source>
</evidence>
<reference evidence="2 3" key="1">
    <citation type="journal article" date="2022" name="bioRxiv">
        <title>Genomics of Preaxostyla Flagellates Illuminates Evolutionary Transitions and the Path Towards Mitochondrial Loss.</title>
        <authorList>
            <person name="Novak L.V.F."/>
            <person name="Treitli S.C."/>
            <person name="Pyrih J."/>
            <person name="Halakuc P."/>
            <person name="Pipaliya S.V."/>
            <person name="Vacek V."/>
            <person name="Brzon O."/>
            <person name="Soukal P."/>
            <person name="Eme L."/>
            <person name="Dacks J.B."/>
            <person name="Karnkowska A."/>
            <person name="Elias M."/>
            <person name="Hampl V."/>
        </authorList>
    </citation>
    <scope>NUCLEOTIDE SEQUENCE [LARGE SCALE GENOMIC DNA]</scope>
    <source>
        <strain evidence="2">NAU3</strain>
        <tissue evidence="2">Gut</tissue>
    </source>
</reference>
<sequence length="161" mass="18517">MQMKRFRRHGLMAHFDPLLRPSLGRSRLRQLSQKHAVFRHSSPHIGWPIPPPRTQPNPSCFPPSLHPNFLQHTSLITHHVGLLSLDPTITNKHHLQNCNAAVRPTVLTARSITHHMRCECWILRDVQSSIHSNGEEGRVEVMNKGRDGGEWRRTPTLPRVE</sequence>
<evidence type="ECO:0000313" key="2">
    <source>
        <dbReference type="EMBL" id="KAK2954004.1"/>
    </source>
</evidence>
<dbReference type="Proteomes" id="UP001281761">
    <property type="component" value="Unassembled WGS sequence"/>
</dbReference>
<accession>A0ABQ9XQH7</accession>
<feature type="region of interest" description="Disordered" evidence="1">
    <location>
        <begin position="136"/>
        <end position="161"/>
    </location>
</feature>
<protein>
    <submittedName>
        <fullName evidence="2">Uncharacterized protein</fullName>
    </submittedName>
</protein>
<feature type="compositionally biased region" description="Basic and acidic residues" evidence="1">
    <location>
        <begin position="136"/>
        <end position="153"/>
    </location>
</feature>
<keyword evidence="3" id="KW-1185">Reference proteome</keyword>
<gene>
    <name evidence="2" type="ORF">BLNAU_11106</name>
</gene>
<comment type="caution">
    <text evidence="2">The sequence shown here is derived from an EMBL/GenBank/DDBJ whole genome shotgun (WGS) entry which is preliminary data.</text>
</comment>
<name>A0ABQ9XQH7_9EUKA</name>
<proteinExistence type="predicted"/>
<dbReference type="EMBL" id="JARBJD010000084">
    <property type="protein sequence ID" value="KAK2954004.1"/>
    <property type="molecule type" value="Genomic_DNA"/>
</dbReference>
<evidence type="ECO:0000313" key="3">
    <source>
        <dbReference type="Proteomes" id="UP001281761"/>
    </source>
</evidence>
<organism evidence="2 3">
    <name type="scientific">Blattamonas nauphoetae</name>
    <dbReference type="NCBI Taxonomy" id="2049346"/>
    <lineage>
        <taxon>Eukaryota</taxon>
        <taxon>Metamonada</taxon>
        <taxon>Preaxostyla</taxon>
        <taxon>Oxymonadida</taxon>
        <taxon>Blattamonas</taxon>
    </lineage>
</organism>